<evidence type="ECO:0000256" key="1">
    <source>
        <dbReference type="SAM" id="Phobius"/>
    </source>
</evidence>
<name>A0A1M6TCM0_9FIRM</name>
<dbReference type="Proteomes" id="UP000183975">
    <property type="component" value="Unassembled WGS sequence"/>
</dbReference>
<reference evidence="2 3" key="1">
    <citation type="submission" date="2016-11" db="EMBL/GenBank/DDBJ databases">
        <authorList>
            <person name="Jaros S."/>
            <person name="Januszkiewicz K."/>
            <person name="Wedrychowicz H."/>
        </authorList>
    </citation>
    <scope>NUCLEOTIDE SEQUENCE [LARGE SCALE GENOMIC DNA]</scope>
    <source>
        <strain evidence="2 3">DSM 14214</strain>
    </source>
</reference>
<evidence type="ECO:0000313" key="3">
    <source>
        <dbReference type="Proteomes" id="UP000183975"/>
    </source>
</evidence>
<accession>A0A1M6TCM0</accession>
<protein>
    <submittedName>
        <fullName evidence="2">Uncharacterized protein</fullName>
    </submittedName>
</protein>
<keyword evidence="3" id="KW-1185">Reference proteome</keyword>
<dbReference type="EMBL" id="FRAH01000032">
    <property type="protein sequence ID" value="SHK54745.1"/>
    <property type="molecule type" value="Genomic_DNA"/>
</dbReference>
<keyword evidence="1" id="KW-0472">Membrane</keyword>
<gene>
    <name evidence="2" type="ORF">SAMN02745138_01919</name>
</gene>
<keyword evidence="1" id="KW-0812">Transmembrane</keyword>
<dbReference type="AlphaFoldDB" id="A0A1M6TCM0"/>
<proteinExistence type="predicted"/>
<feature type="transmembrane region" description="Helical" evidence="1">
    <location>
        <begin position="26"/>
        <end position="45"/>
    </location>
</feature>
<organism evidence="2 3">
    <name type="scientific">Anaerotignum lactatifermentans DSM 14214</name>
    <dbReference type="NCBI Taxonomy" id="1121323"/>
    <lineage>
        <taxon>Bacteria</taxon>
        <taxon>Bacillati</taxon>
        <taxon>Bacillota</taxon>
        <taxon>Clostridia</taxon>
        <taxon>Lachnospirales</taxon>
        <taxon>Anaerotignaceae</taxon>
        <taxon>Anaerotignum</taxon>
    </lineage>
</organism>
<keyword evidence="1" id="KW-1133">Transmembrane helix</keyword>
<evidence type="ECO:0000313" key="2">
    <source>
        <dbReference type="EMBL" id="SHK54745.1"/>
    </source>
</evidence>
<sequence>MDIACRQKENILRDAFAAFVKQKAQANAYIVILIYSALACLIFFLQTCFTGRAYGDYIAYFFCF</sequence>